<evidence type="ECO:0000256" key="2">
    <source>
        <dbReference type="ARBA" id="ARBA00023002"/>
    </source>
</evidence>
<keyword evidence="7" id="KW-1185">Reference proteome</keyword>
<dbReference type="OrthoDB" id="9757546at2"/>
<dbReference type="GO" id="GO:0016491">
    <property type="term" value="F:oxidoreductase activity"/>
    <property type="evidence" value="ECO:0007669"/>
    <property type="project" value="UniProtKB-KW"/>
</dbReference>
<feature type="domain" description="Plastocyanin-like" evidence="3">
    <location>
        <begin position="253"/>
        <end position="355"/>
    </location>
</feature>
<dbReference type="InterPro" id="IPR033138">
    <property type="entry name" value="Cu_oxidase_CS"/>
</dbReference>
<keyword evidence="2" id="KW-0560">Oxidoreductase</keyword>
<dbReference type="RefSeq" id="WP_142893477.1">
    <property type="nucleotide sequence ID" value="NZ_ML660163.1"/>
</dbReference>
<reference evidence="6 7" key="1">
    <citation type="submission" date="2019-07" db="EMBL/GenBank/DDBJ databases">
        <title>Draft genome for Aliikangiella sp. M105.</title>
        <authorList>
            <person name="Wang G."/>
        </authorList>
    </citation>
    <scope>NUCLEOTIDE SEQUENCE [LARGE SCALE GENOMIC DNA]</scope>
    <source>
        <strain evidence="6 7">M105</strain>
    </source>
</reference>
<dbReference type="AlphaFoldDB" id="A0A545UEB3"/>
<dbReference type="SUPFAM" id="SSF49503">
    <property type="entry name" value="Cupredoxins"/>
    <property type="match status" value="3"/>
</dbReference>
<evidence type="ECO:0000259" key="3">
    <source>
        <dbReference type="Pfam" id="PF00394"/>
    </source>
</evidence>
<evidence type="ECO:0000313" key="6">
    <source>
        <dbReference type="EMBL" id="TQV87816.1"/>
    </source>
</evidence>
<evidence type="ECO:0000256" key="1">
    <source>
        <dbReference type="ARBA" id="ARBA00022723"/>
    </source>
</evidence>
<evidence type="ECO:0000259" key="4">
    <source>
        <dbReference type="Pfam" id="PF07731"/>
    </source>
</evidence>
<dbReference type="Pfam" id="PF07731">
    <property type="entry name" value="Cu-oxidase_2"/>
    <property type="match status" value="1"/>
</dbReference>
<dbReference type="PROSITE" id="PS51257">
    <property type="entry name" value="PROKAR_LIPOPROTEIN"/>
    <property type="match status" value="1"/>
</dbReference>
<dbReference type="CDD" id="cd13900">
    <property type="entry name" value="CuRO_3_Tth-MCO_like"/>
    <property type="match status" value="1"/>
</dbReference>
<keyword evidence="1" id="KW-0479">Metal-binding</keyword>
<gene>
    <name evidence="6" type="ORF">FLL46_10555</name>
</gene>
<proteinExistence type="predicted"/>
<organism evidence="6 7">
    <name type="scientific">Aliikangiella coralliicola</name>
    <dbReference type="NCBI Taxonomy" id="2592383"/>
    <lineage>
        <taxon>Bacteria</taxon>
        <taxon>Pseudomonadati</taxon>
        <taxon>Pseudomonadota</taxon>
        <taxon>Gammaproteobacteria</taxon>
        <taxon>Oceanospirillales</taxon>
        <taxon>Pleioneaceae</taxon>
        <taxon>Aliikangiella</taxon>
    </lineage>
</organism>
<dbReference type="Proteomes" id="UP000315439">
    <property type="component" value="Unassembled WGS sequence"/>
</dbReference>
<dbReference type="PROSITE" id="PS00080">
    <property type="entry name" value="MULTICOPPER_OXIDASE2"/>
    <property type="match status" value="1"/>
</dbReference>
<dbReference type="InterPro" id="IPR011706">
    <property type="entry name" value="Cu-oxidase_C"/>
</dbReference>
<dbReference type="InterPro" id="IPR011707">
    <property type="entry name" value="Cu-oxidase-like_N"/>
</dbReference>
<feature type="domain" description="Plastocyanin-like" evidence="4">
    <location>
        <begin position="451"/>
        <end position="554"/>
    </location>
</feature>
<evidence type="ECO:0000313" key="7">
    <source>
        <dbReference type="Proteomes" id="UP000315439"/>
    </source>
</evidence>
<dbReference type="InterPro" id="IPR045087">
    <property type="entry name" value="Cu-oxidase_fam"/>
</dbReference>
<protein>
    <submittedName>
        <fullName evidence="6">Copper oxidase</fullName>
    </submittedName>
</protein>
<dbReference type="PANTHER" id="PTHR11709">
    <property type="entry name" value="MULTI-COPPER OXIDASE"/>
    <property type="match status" value="1"/>
</dbReference>
<dbReference type="PROSITE" id="PS00079">
    <property type="entry name" value="MULTICOPPER_OXIDASE1"/>
    <property type="match status" value="1"/>
</dbReference>
<dbReference type="PANTHER" id="PTHR11709:SF518">
    <property type="entry name" value="MULTICOPPER OXIDASE"/>
    <property type="match status" value="1"/>
</dbReference>
<dbReference type="InterPro" id="IPR001117">
    <property type="entry name" value="Cu-oxidase_2nd"/>
</dbReference>
<dbReference type="CDD" id="cd13853">
    <property type="entry name" value="CuRO_1_Tth-MCO_like"/>
    <property type="match status" value="1"/>
</dbReference>
<dbReference type="Pfam" id="PF07732">
    <property type="entry name" value="Cu-oxidase_3"/>
    <property type="match status" value="1"/>
</dbReference>
<dbReference type="Pfam" id="PF00394">
    <property type="entry name" value="Cu-oxidase"/>
    <property type="match status" value="1"/>
</dbReference>
<dbReference type="InterPro" id="IPR008972">
    <property type="entry name" value="Cupredoxin"/>
</dbReference>
<evidence type="ECO:0000259" key="5">
    <source>
        <dbReference type="Pfam" id="PF07732"/>
    </source>
</evidence>
<dbReference type="EMBL" id="VIKS01000006">
    <property type="protein sequence ID" value="TQV87816.1"/>
    <property type="molecule type" value="Genomic_DNA"/>
</dbReference>
<dbReference type="InterPro" id="IPR002355">
    <property type="entry name" value="Cu_oxidase_Cu_BS"/>
</dbReference>
<dbReference type="Gene3D" id="2.60.40.420">
    <property type="entry name" value="Cupredoxins - blue copper proteins"/>
    <property type="match status" value="3"/>
</dbReference>
<accession>A0A545UEB3</accession>
<name>A0A545UEB3_9GAMM</name>
<dbReference type="GO" id="GO:0005507">
    <property type="term" value="F:copper ion binding"/>
    <property type="evidence" value="ECO:0007669"/>
    <property type="project" value="InterPro"/>
</dbReference>
<comment type="caution">
    <text evidence="6">The sequence shown here is derived from an EMBL/GenBank/DDBJ whole genome shotgun (WGS) entry which is preliminary data.</text>
</comment>
<feature type="domain" description="Plastocyanin-like" evidence="5">
    <location>
        <begin position="132"/>
        <end position="203"/>
    </location>
</feature>
<sequence>MNILKQCFIFGLLTYAVVACSKTAEENKTRTVKKGCEYKPVNLDKYGYKPFEEATIIRSKNGKLSTTLEVALTERNIAGCDTTLRNYNGELVGPTLRLNPGDTLLINLKNKLKKNDIPPPDDINIPHNFNVTNFHSHGLHVSPSGNSDNVLIAINPGVNFDIEISIPDNHPTGTFWYHAHVHGSTALQVSSGMGGALIIEDSESDKSLDSVPEIKATKQKTLMLQQISYDEQGEIENYDCFGPGTKTSEGCNWSKSNRHTTINGQFVPTMTIEEGEVQRWRFIHGGVRETIDLAISGNNDKAWPLYEIAVDGLSLGYINRWESIEMQPGYRSDILVKAPQLESGFKQQTYWLYDKPTSAENALRATDEVRQVLAKIIVVAGSKNMPLPCEKFNQRGQCPRLAITRPHEDVKDKELTGKAQFVTFDIRKMTCPEDPTKSCTPCDTEDKTCKTRFMINNRPFNPVNIRKLELGTASEWTLNSVLANHPYHIHVNPFQYTRKNPEDKDEIIWRDTLLVRQNNPVKIRSRYQRYTGQFVIHCHILDHEDQGMMQIVEVELPGGDAHH</sequence>